<dbReference type="AlphaFoldDB" id="A0A1B0B825"/>
<evidence type="ECO:0000313" key="2">
    <source>
        <dbReference type="EnsemblMetazoa" id="GPPI021833-PA"/>
    </source>
</evidence>
<dbReference type="VEuPathDB" id="VectorBase:GPPI021833"/>
<accession>A0A1B0B825</accession>
<evidence type="ECO:0000313" key="3">
    <source>
        <dbReference type="Proteomes" id="UP000092460"/>
    </source>
</evidence>
<dbReference type="STRING" id="67801.A0A1B0B825"/>
<organism evidence="2 3">
    <name type="scientific">Glossina palpalis gambiensis</name>
    <dbReference type="NCBI Taxonomy" id="67801"/>
    <lineage>
        <taxon>Eukaryota</taxon>
        <taxon>Metazoa</taxon>
        <taxon>Ecdysozoa</taxon>
        <taxon>Arthropoda</taxon>
        <taxon>Hexapoda</taxon>
        <taxon>Insecta</taxon>
        <taxon>Pterygota</taxon>
        <taxon>Neoptera</taxon>
        <taxon>Endopterygota</taxon>
        <taxon>Diptera</taxon>
        <taxon>Brachycera</taxon>
        <taxon>Muscomorpha</taxon>
        <taxon>Hippoboscoidea</taxon>
        <taxon>Glossinidae</taxon>
        <taxon>Glossina</taxon>
    </lineage>
</organism>
<name>A0A1B0B825_9MUSC</name>
<keyword evidence="3" id="KW-1185">Reference proteome</keyword>
<dbReference type="EnsemblMetazoa" id="GPPI021833-RA">
    <property type="protein sequence ID" value="GPPI021833-PA"/>
    <property type="gene ID" value="GPPI021833"/>
</dbReference>
<dbReference type="EMBL" id="JXJN01009815">
    <property type="status" value="NOT_ANNOTATED_CDS"/>
    <property type="molecule type" value="Genomic_DNA"/>
</dbReference>
<reference evidence="3" key="1">
    <citation type="submission" date="2015-01" db="EMBL/GenBank/DDBJ databases">
        <authorList>
            <person name="Aksoy S."/>
            <person name="Warren W."/>
            <person name="Wilson R.K."/>
        </authorList>
    </citation>
    <scope>NUCLEOTIDE SEQUENCE [LARGE SCALE GENOMIC DNA]</scope>
    <source>
        <strain evidence="3">IAEA</strain>
    </source>
</reference>
<feature type="region of interest" description="Disordered" evidence="1">
    <location>
        <begin position="86"/>
        <end position="110"/>
    </location>
</feature>
<proteinExistence type="predicted"/>
<evidence type="ECO:0000256" key="1">
    <source>
        <dbReference type="SAM" id="MobiDB-lite"/>
    </source>
</evidence>
<sequence>MDCCLCRVEKLITCSSLSKEKIPLFAALFISRKLFQNFFAYGLGKIHGNRKTNQYQRRTQRILEWLKQESLESALEKIMNHLPKSRNEIDDLESKEDEEHSSNADDDSVNNMKISPIRNIRLFHKRCGNLIKREWLHRNKLLAESVIERSMKK</sequence>
<reference evidence="2" key="2">
    <citation type="submission" date="2020-05" db="UniProtKB">
        <authorList>
            <consortium name="EnsemblMetazoa"/>
        </authorList>
    </citation>
    <scope>IDENTIFICATION</scope>
    <source>
        <strain evidence="2">IAEA</strain>
    </source>
</reference>
<dbReference type="Proteomes" id="UP000092460">
    <property type="component" value="Unassembled WGS sequence"/>
</dbReference>
<protein>
    <submittedName>
        <fullName evidence="2">Uncharacterized protein</fullName>
    </submittedName>
</protein>